<keyword evidence="3" id="KW-0808">Transferase</keyword>
<feature type="transmembrane region" description="Helical" evidence="1">
    <location>
        <begin position="31"/>
        <end position="49"/>
    </location>
</feature>
<dbReference type="Proteomes" id="UP000763088">
    <property type="component" value="Unassembled WGS sequence"/>
</dbReference>
<dbReference type="EMBL" id="SUYD01000002">
    <property type="protein sequence ID" value="MBE6265135.1"/>
    <property type="molecule type" value="Genomic_DNA"/>
</dbReference>
<evidence type="ECO:0000259" key="2">
    <source>
        <dbReference type="Pfam" id="PF06580"/>
    </source>
</evidence>
<feature type="transmembrane region" description="Helical" evidence="1">
    <location>
        <begin position="6"/>
        <end position="24"/>
    </location>
</feature>
<evidence type="ECO:0000256" key="1">
    <source>
        <dbReference type="SAM" id="Phobius"/>
    </source>
</evidence>
<name>A0A928BSK3_XYLRU</name>
<dbReference type="InterPro" id="IPR050640">
    <property type="entry name" value="Bact_2-comp_sensor_kinase"/>
</dbReference>
<dbReference type="Pfam" id="PF06580">
    <property type="entry name" value="His_kinase"/>
    <property type="match status" value="1"/>
</dbReference>
<evidence type="ECO:0000313" key="4">
    <source>
        <dbReference type="Proteomes" id="UP000763088"/>
    </source>
</evidence>
<keyword evidence="3" id="KW-0418">Kinase</keyword>
<protein>
    <submittedName>
        <fullName evidence="3">Sensor histidine kinase</fullName>
    </submittedName>
</protein>
<organism evidence="3 4">
    <name type="scientific">Xylanibacter ruminicola</name>
    <name type="common">Prevotella ruminicola</name>
    <dbReference type="NCBI Taxonomy" id="839"/>
    <lineage>
        <taxon>Bacteria</taxon>
        <taxon>Pseudomonadati</taxon>
        <taxon>Bacteroidota</taxon>
        <taxon>Bacteroidia</taxon>
        <taxon>Bacteroidales</taxon>
        <taxon>Prevotellaceae</taxon>
        <taxon>Xylanibacter</taxon>
    </lineage>
</organism>
<dbReference type="GO" id="GO:0000155">
    <property type="term" value="F:phosphorelay sensor kinase activity"/>
    <property type="evidence" value="ECO:0007669"/>
    <property type="project" value="InterPro"/>
</dbReference>
<gene>
    <name evidence="3" type="ORF">E7102_01480</name>
</gene>
<sequence length="301" mass="34241">MDPLFLMIVFYINYLYLAPKFFVAGKHRYDLLINLILVTVLGITLHYWMDYVNTVYPVPGRHLDAIDDFTRSLRNILNLAIFAAGSTALALARRYVTAAQKLQESEAARAQSEYLNLRSQINPHFLLNTLNNIYALTAIDQTRAQDAIQQLSKMLRHMLYDNQESEVMLCDEVQFIENYINLMKIRLSGNVDVTFVPQIGNPSMKIAPLIFISLIENAFKHGISPTKHSFVHINIVGICDEITFSIENSNYPKTNQDRSGHGIGLSQVQRRLDLAYPGHYTWKKGVSADGSIYTSTIHIQL</sequence>
<comment type="caution">
    <text evidence="3">The sequence shown here is derived from an EMBL/GenBank/DDBJ whole genome shotgun (WGS) entry which is preliminary data.</text>
</comment>
<dbReference type="PANTHER" id="PTHR34220:SF7">
    <property type="entry name" value="SENSOR HISTIDINE KINASE YPDA"/>
    <property type="match status" value="1"/>
</dbReference>
<dbReference type="Gene3D" id="3.30.565.10">
    <property type="entry name" value="Histidine kinase-like ATPase, C-terminal domain"/>
    <property type="match status" value="1"/>
</dbReference>
<accession>A0A928BSK3</accession>
<reference evidence="3" key="1">
    <citation type="submission" date="2019-04" db="EMBL/GenBank/DDBJ databases">
        <title>Evolution of Biomass-Degrading Anaerobic Consortia Revealed by Metagenomics.</title>
        <authorList>
            <person name="Peng X."/>
        </authorList>
    </citation>
    <scope>NUCLEOTIDE SEQUENCE</scope>
    <source>
        <strain evidence="3">SIG141</strain>
    </source>
</reference>
<keyword evidence="1" id="KW-0812">Transmembrane</keyword>
<dbReference type="PANTHER" id="PTHR34220">
    <property type="entry name" value="SENSOR HISTIDINE KINASE YPDA"/>
    <property type="match status" value="1"/>
</dbReference>
<dbReference type="AlphaFoldDB" id="A0A928BSK3"/>
<keyword evidence="1" id="KW-1133">Transmembrane helix</keyword>
<feature type="domain" description="Signal transduction histidine kinase internal region" evidence="2">
    <location>
        <begin position="113"/>
        <end position="188"/>
    </location>
</feature>
<feature type="transmembrane region" description="Helical" evidence="1">
    <location>
        <begin position="76"/>
        <end position="96"/>
    </location>
</feature>
<evidence type="ECO:0000313" key="3">
    <source>
        <dbReference type="EMBL" id="MBE6265135.1"/>
    </source>
</evidence>
<keyword evidence="1" id="KW-0472">Membrane</keyword>
<dbReference type="InterPro" id="IPR010559">
    <property type="entry name" value="Sig_transdc_His_kin_internal"/>
</dbReference>
<proteinExistence type="predicted"/>
<dbReference type="GO" id="GO:0016020">
    <property type="term" value="C:membrane"/>
    <property type="evidence" value="ECO:0007669"/>
    <property type="project" value="InterPro"/>
</dbReference>
<dbReference type="InterPro" id="IPR036890">
    <property type="entry name" value="HATPase_C_sf"/>
</dbReference>
<dbReference type="SUPFAM" id="SSF55874">
    <property type="entry name" value="ATPase domain of HSP90 chaperone/DNA topoisomerase II/histidine kinase"/>
    <property type="match status" value="1"/>
</dbReference>